<dbReference type="Pfam" id="PF07159">
    <property type="entry name" value="CYRIA-B_Rac1-bd"/>
    <property type="match status" value="1"/>
</dbReference>
<evidence type="ECO:0000313" key="5">
    <source>
        <dbReference type="WBParaSite" id="SMRG1_80910.5"/>
    </source>
</evidence>
<dbReference type="GO" id="GO:0005737">
    <property type="term" value="C:cytoplasm"/>
    <property type="evidence" value="ECO:0007669"/>
    <property type="project" value="UniProtKB-ARBA"/>
</dbReference>
<dbReference type="InterPro" id="IPR008081">
    <property type="entry name" value="Cytoplasmic_FMR1-int"/>
</dbReference>
<name>A0AA85AFQ9_9TREM</name>
<evidence type="ECO:0000313" key="4">
    <source>
        <dbReference type="Proteomes" id="UP000050790"/>
    </source>
</evidence>
<comment type="similarity">
    <text evidence="1">Belongs to the CYFIP family.</text>
</comment>
<evidence type="ECO:0000256" key="1">
    <source>
        <dbReference type="ARBA" id="ARBA00025790"/>
    </source>
</evidence>
<dbReference type="InterPro" id="IPR009828">
    <property type="entry name" value="CYRIA/CYRIB_Rac1-bd"/>
</dbReference>
<protein>
    <recommendedName>
        <fullName evidence="3">CYRIA/CYRIB Rac1 binding domain-containing protein</fullName>
    </recommendedName>
</protein>
<feature type="domain" description="CYRIA/CYRIB Rac1 binding" evidence="3">
    <location>
        <begin position="75"/>
        <end position="219"/>
    </location>
</feature>
<sequence>MEVLQHLRGPIPTTMREVSALSQLNLDEDVPSIQGANFPILLQVIIWFIRFISCQSNTDTNFSDITAFKSAFARSAEDARVYSHLNTVLEQGQEYAIMLYTWRSISRALPFIRSSDQPNRIKIYEKTKEILEPHCLKLKQFMFFQDAAIRRFVEEVKRLAHKDQKNFFVNQAYLVTLGKMIKMFALLDEMKNMKASMKNDYSNYKRAAQFLQVNDPDSHDVSIFLAKQKIIRDTLKESLIAIDGYEDLLIEIIHNSAQMYENKVYILPEEKHTHVIVIAFSLYLLDSGRIVDGKQVGVCLNKIAKRLNIGKLDRILKECEVVNLFGDMSVEPFSYVRQTASFDPSKWPECNSAKVSGQGVILTHMARFQEEYTSLTSDLAWHTNTTSIRLNERSAKENQELYDLALRGLQYLSGWSVQVLDTFSWKLAHCASGFTNHECPKDAENYEKATRYNYNSEERFAMIEIISMIKSVQTQLLRLEACYSEAIGRSVYRELQAIVVGQLSAPLLKAQKKKERIMLARLILAIQATCADQISDTMDLDMMMHTSSSSGGGGGGTTGSKSWGKAASSKLSNSSNNNNHNNSMTTGSNSTMAAVAASLANNNDSPTGSISTSSIFDSNKRRVGPSSSQLYLVRTMLELMVEQVSSTKQMIRKELDTATLSAIDTFLKHSFYWPYLLNFSETLIKCCDLSQLWYREFFLEMTNGACIQFPIEMSLPWIFTDHILESEHPGYTEYLLYMLDLYNDAADCALNRFRRRFLYEEIEAEANLVFDQLVYKLSDKIFRHYKRYASSILLDKRFRAEAQRTASWREPYPPPNRYTAALLRQRNIQLLGRSIDINRLICQRMNKAIYKSIEVAISRFHSSDITGIIELEAAIECNRLCHRMLSEQLELDDFDALLREADNLVTSRLGKITVHVFWELTYDLVKNYCYNDATNRFVPTNFTLTEVLEREKPPTVEAQYVWGSRSLNTCFETIFKLYRGFVGAPHFSAICRLLGYRGLFVVMAEVMKVAQSLLNQTLRDYVCRLVLLMPQSLILPSEKAESDAVFSALYTQLHQIYKYTDLRTNVFQNFREFGNILICCLQLEKNLSIEDSCDLRHAGPFIGQMPRQFFPAIPSHEEGLKGKSINELRREREIQYKELQKKQESMNIVLVVSRIGTEDQLSLAKENEILTKERLCSGLTLFEFVLNKIKNFLHEEDSDGNTWDRLSNIAKRSSICNGTTTHYNNDILGLESYTHFHRLWSAIQLVFCTPFGQNEYTVEEMFGEGLNWAGCAIILLLGQQRQFEALDFGSLILRLQRIDKKDATPMGVSLERMAARLSRFSVLNRQIFSTLNIYLHPVDRLDESSVRVRQFPIPTWSKS</sequence>
<dbReference type="PRINTS" id="PR01698">
    <property type="entry name" value="CYTOFMRPINTP"/>
</dbReference>
<organism evidence="4 5">
    <name type="scientific">Schistosoma margrebowiei</name>
    <dbReference type="NCBI Taxonomy" id="48269"/>
    <lineage>
        <taxon>Eukaryota</taxon>
        <taxon>Metazoa</taxon>
        <taxon>Spiralia</taxon>
        <taxon>Lophotrochozoa</taxon>
        <taxon>Platyhelminthes</taxon>
        <taxon>Trematoda</taxon>
        <taxon>Digenea</taxon>
        <taxon>Strigeidida</taxon>
        <taxon>Schistosomatoidea</taxon>
        <taxon>Schistosomatidae</taxon>
        <taxon>Schistosoma</taxon>
    </lineage>
</organism>
<dbReference type="PANTHER" id="PTHR12195">
    <property type="entry name" value="CYTOPLASMIC FMR1-INTERACTING PROTEIN-RELATED"/>
    <property type="match status" value="1"/>
</dbReference>
<dbReference type="Pfam" id="PF05994">
    <property type="entry name" value="FragX_IP"/>
    <property type="match status" value="2"/>
</dbReference>
<accession>A0AA85AFQ9</accession>
<feature type="compositionally biased region" description="Low complexity" evidence="2">
    <location>
        <begin position="559"/>
        <end position="588"/>
    </location>
</feature>
<dbReference type="Proteomes" id="UP000050790">
    <property type="component" value="Unassembled WGS sequence"/>
</dbReference>
<dbReference type="WBParaSite" id="SMRG1_80910.5">
    <property type="protein sequence ID" value="SMRG1_80910.5"/>
    <property type="gene ID" value="SMRG1_80910"/>
</dbReference>
<feature type="region of interest" description="Disordered" evidence="2">
    <location>
        <begin position="545"/>
        <end position="588"/>
    </location>
</feature>
<dbReference type="PIRSF" id="PIRSF008153">
    <property type="entry name" value="FMR1_interacting"/>
    <property type="match status" value="1"/>
</dbReference>
<evidence type="ECO:0000259" key="3">
    <source>
        <dbReference type="Pfam" id="PF07159"/>
    </source>
</evidence>
<dbReference type="GO" id="GO:0031267">
    <property type="term" value="F:small GTPase binding"/>
    <property type="evidence" value="ECO:0007669"/>
    <property type="project" value="InterPro"/>
</dbReference>
<evidence type="ECO:0000256" key="2">
    <source>
        <dbReference type="SAM" id="MobiDB-lite"/>
    </source>
</evidence>
<proteinExistence type="inferred from homology"/>
<reference evidence="5" key="1">
    <citation type="submission" date="2023-11" db="UniProtKB">
        <authorList>
            <consortium name="WormBaseParasite"/>
        </authorList>
    </citation>
    <scope>IDENTIFICATION</scope>
</reference>
<dbReference type="GO" id="GO:0030833">
    <property type="term" value="P:regulation of actin filament polymerization"/>
    <property type="evidence" value="ECO:0007669"/>
    <property type="project" value="InterPro"/>
</dbReference>